<dbReference type="HAMAP" id="MF_01924">
    <property type="entry name" value="A_A_dipeptidase"/>
    <property type="match status" value="1"/>
</dbReference>
<keyword evidence="2 9" id="KW-0645">Protease</keyword>
<keyword evidence="7 9" id="KW-0482">Metalloprotease</keyword>
<dbReference type="NCBIfam" id="NF007557">
    <property type="entry name" value="PRK10178.1"/>
    <property type="match status" value="1"/>
</dbReference>
<feature type="binding site" evidence="9">
    <location>
        <position position="99"/>
    </location>
    <ligand>
        <name>Zn(2+)</name>
        <dbReference type="ChEBI" id="CHEBI:29105"/>
        <note>catalytic</note>
    </ligand>
</feature>
<feature type="active site" description="Proton donor/acceptor" evidence="9">
    <location>
        <position position="156"/>
    </location>
</feature>
<evidence type="ECO:0000256" key="3">
    <source>
        <dbReference type="ARBA" id="ARBA00022723"/>
    </source>
</evidence>
<evidence type="ECO:0000313" key="11">
    <source>
        <dbReference type="Proteomes" id="UP000595197"/>
    </source>
</evidence>
<dbReference type="Gene3D" id="3.30.1380.10">
    <property type="match status" value="1"/>
</dbReference>
<dbReference type="GO" id="GO:0160237">
    <property type="term" value="F:D-Ala-D-Ala dipeptidase activity"/>
    <property type="evidence" value="ECO:0007669"/>
    <property type="project" value="UniProtKB-EC"/>
</dbReference>
<evidence type="ECO:0000256" key="2">
    <source>
        <dbReference type="ARBA" id="ARBA00022670"/>
    </source>
</evidence>
<dbReference type="EMBL" id="CP067420">
    <property type="protein sequence ID" value="QQP89675.1"/>
    <property type="molecule type" value="Genomic_DNA"/>
</dbReference>
<comment type="similarity">
    <text evidence="9">Belongs to the peptidase M15D family.</text>
</comment>
<dbReference type="PIRSF" id="PIRSF026671">
    <property type="entry name" value="AA_dipeptidase"/>
    <property type="match status" value="1"/>
</dbReference>
<feature type="site" description="Transition state stabilizer" evidence="9">
    <location>
        <position position="65"/>
    </location>
</feature>
<proteinExistence type="inferred from homology"/>
<evidence type="ECO:0000256" key="7">
    <source>
        <dbReference type="ARBA" id="ARBA00023049"/>
    </source>
</evidence>
<evidence type="ECO:0000256" key="1">
    <source>
        <dbReference type="ARBA" id="ARBA00001362"/>
    </source>
</evidence>
<keyword evidence="6 9" id="KW-0224">Dipeptidase</keyword>
<dbReference type="CDD" id="cd14840">
    <property type="entry name" value="D-Ala-D-Ala_dipeptidase_Aad"/>
    <property type="match status" value="1"/>
</dbReference>
<feature type="binding site" evidence="9">
    <location>
        <position position="92"/>
    </location>
    <ligand>
        <name>Zn(2+)</name>
        <dbReference type="ChEBI" id="CHEBI:29105"/>
        <note>catalytic</note>
    </ligand>
</feature>
<dbReference type="PANTHER" id="PTHR43126">
    <property type="entry name" value="D-ALANYL-D-ALANINE DIPEPTIDASE"/>
    <property type="match status" value="1"/>
</dbReference>
<evidence type="ECO:0000256" key="4">
    <source>
        <dbReference type="ARBA" id="ARBA00022801"/>
    </source>
</evidence>
<keyword evidence="4 9" id="KW-0378">Hydrolase</keyword>
<dbReference type="Pfam" id="PF01427">
    <property type="entry name" value="Peptidase_M15"/>
    <property type="match status" value="1"/>
</dbReference>
<protein>
    <recommendedName>
        <fullName evidence="9">D-alanyl-D-alanine dipeptidase</fullName>
        <shortName evidence="9">D-Ala-D-Ala dipeptidase</shortName>
        <ecNumber evidence="9">3.4.13.22</ecNumber>
    </recommendedName>
</protein>
<keyword evidence="3 9" id="KW-0479">Metal-binding</keyword>
<evidence type="ECO:0000313" key="10">
    <source>
        <dbReference type="EMBL" id="QQP89675.1"/>
    </source>
</evidence>
<dbReference type="SUPFAM" id="SSF55166">
    <property type="entry name" value="Hedgehog/DD-peptidase"/>
    <property type="match status" value="1"/>
</dbReference>
<keyword evidence="5 9" id="KW-0862">Zinc</keyword>
<sequence length="181" mass="19698">MTLLEIASPDVDIDLIYATPANITGRAIYRRAVCLLHPDAAAALDRAARLALGQGCRLRVYDAFRPVEAQWSLWRAFPDPEFIADPRQGSTHARGVAVDLTLADAGGTPLDMGTPFDDLTPLSHHGSTAVPPAAQANRSRLLGIMTAAGWRHYASEWWHYQLPDAGRYPLLWDGAAGGRIM</sequence>
<comment type="cofactor">
    <cofactor evidence="9">
        <name>Zn(2+)</name>
        <dbReference type="ChEBI" id="CHEBI:29105"/>
    </cofactor>
    <text evidence="9">Binds 1 zinc ion per subunit.</text>
</comment>
<dbReference type="PANTHER" id="PTHR43126:SF1">
    <property type="entry name" value="D-ALANYL-D-ALANINE DIPEPTIDASE"/>
    <property type="match status" value="1"/>
</dbReference>
<organism evidence="10 11">
    <name type="scientific">Skermanella cutis</name>
    <dbReference type="NCBI Taxonomy" id="2775420"/>
    <lineage>
        <taxon>Bacteria</taxon>
        <taxon>Pseudomonadati</taxon>
        <taxon>Pseudomonadota</taxon>
        <taxon>Alphaproteobacteria</taxon>
        <taxon>Rhodospirillales</taxon>
        <taxon>Azospirillaceae</taxon>
        <taxon>Skermanella</taxon>
    </lineage>
</organism>
<evidence type="ECO:0000256" key="9">
    <source>
        <dbReference type="HAMAP-Rule" id="MF_01924"/>
    </source>
</evidence>
<name>A0ABX7B7E4_9PROT</name>
<feature type="binding site" evidence="9">
    <location>
        <position position="159"/>
    </location>
    <ligand>
        <name>Zn(2+)</name>
        <dbReference type="ChEBI" id="CHEBI:29105"/>
        <note>catalytic</note>
    </ligand>
</feature>
<gene>
    <name evidence="9 10" type="primary">ddpX</name>
    <name evidence="10" type="ORF">IGS68_27560</name>
</gene>
<reference evidence="10" key="1">
    <citation type="submission" date="2021-02" db="EMBL/GenBank/DDBJ databases">
        <title>Skermanella TT6 skin isolate.</title>
        <authorList>
            <person name="Lee K."/>
            <person name="Ganzorig M."/>
        </authorList>
    </citation>
    <scope>NUCLEOTIDE SEQUENCE</scope>
    <source>
        <strain evidence="10">TT6</strain>
    </source>
</reference>
<dbReference type="RefSeq" id="WP_201076186.1">
    <property type="nucleotide sequence ID" value="NZ_CP067420.1"/>
</dbReference>
<accession>A0ABX7B7E4</accession>
<dbReference type="Proteomes" id="UP000595197">
    <property type="component" value="Chromosome"/>
</dbReference>
<keyword evidence="11" id="KW-1185">Reference proteome</keyword>
<comment type="catalytic activity">
    <reaction evidence="1 9">
        <text>D-alanyl-D-alanine + H2O = 2 D-alanine</text>
        <dbReference type="Rhea" id="RHEA:20661"/>
        <dbReference type="ChEBI" id="CHEBI:15377"/>
        <dbReference type="ChEBI" id="CHEBI:57416"/>
        <dbReference type="ChEBI" id="CHEBI:57822"/>
        <dbReference type="EC" id="3.4.13.22"/>
    </reaction>
</comment>
<evidence type="ECO:0000256" key="6">
    <source>
        <dbReference type="ARBA" id="ARBA00022997"/>
    </source>
</evidence>
<evidence type="ECO:0000256" key="5">
    <source>
        <dbReference type="ARBA" id="ARBA00022833"/>
    </source>
</evidence>
<comment type="function">
    <text evidence="9">Catalyzes hydrolysis of the D-alanyl-D-alanine dipeptide.</text>
</comment>
<evidence type="ECO:0000256" key="8">
    <source>
        <dbReference type="ARBA" id="ARBA00023316"/>
    </source>
</evidence>
<dbReference type="EC" id="3.4.13.22" evidence="9"/>
<keyword evidence="8" id="KW-0961">Cell wall biogenesis/degradation</keyword>
<dbReference type="InterPro" id="IPR009045">
    <property type="entry name" value="Zn_M74/Hedgehog-like"/>
</dbReference>
<dbReference type="InterPro" id="IPR000755">
    <property type="entry name" value="A_A_dipeptidase"/>
</dbReference>